<evidence type="ECO:0000313" key="3">
    <source>
        <dbReference type="Proteomes" id="UP000295293"/>
    </source>
</evidence>
<keyword evidence="1" id="KW-1133">Transmembrane helix</keyword>
<keyword evidence="1" id="KW-0472">Membrane</keyword>
<sequence>MSDNEFQWRRQMRDLGGAVQPQRDLWLDIATRIAAEQAVAAPPAAPRRRWALPFAAAASVLLGLLVTALWQGQNRNPADEVAAQNTPAAAMDQVNKQFRQVRTQDPRLVAAAVELDAAAEQIEQMLQQQPDAVFLVGLLNRTNERRLKLARMGLASS</sequence>
<organism evidence="2 3">
    <name type="scientific">Tahibacter aquaticus</name>
    <dbReference type="NCBI Taxonomy" id="520092"/>
    <lineage>
        <taxon>Bacteria</taxon>
        <taxon>Pseudomonadati</taxon>
        <taxon>Pseudomonadota</taxon>
        <taxon>Gammaproteobacteria</taxon>
        <taxon>Lysobacterales</taxon>
        <taxon>Rhodanobacteraceae</taxon>
        <taxon>Tahibacter</taxon>
    </lineage>
</organism>
<reference evidence="2 3" key="1">
    <citation type="submission" date="2019-03" db="EMBL/GenBank/DDBJ databases">
        <title>Genomic Encyclopedia of Type Strains, Phase IV (KMG-IV): sequencing the most valuable type-strain genomes for metagenomic binning, comparative biology and taxonomic classification.</title>
        <authorList>
            <person name="Goeker M."/>
        </authorList>
    </citation>
    <scope>NUCLEOTIDE SEQUENCE [LARGE SCALE GENOMIC DNA]</scope>
    <source>
        <strain evidence="2 3">DSM 21667</strain>
    </source>
</reference>
<proteinExistence type="predicted"/>
<dbReference type="Proteomes" id="UP000295293">
    <property type="component" value="Unassembled WGS sequence"/>
</dbReference>
<name>A0A4R6Z9J8_9GAMM</name>
<accession>A0A4R6Z9J8</accession>
<dbReference type="EMBL" id="SNZH01000001">
    <property type="protein sequence ID" value="TDR48598.1"/>
    <property type="molecule type" value="Genomic_DNA"/>
</dbReference>
<dbReference type="RefSeq" id="WP_133816720.1">
    <property type="nucleotide sequence ID" value="NZ_SNZH01000001.1"/>
</dbReference>
<keyword evidence="3" id="KW-1185">Reference proteome</keyword>
<gene>
    <name evidence="2" type="ORF">DFR29_101218</name>
</gene>
<dbReference type="AlphaFoldDB" id="A0A4R6Z9J8"/>
<keyword evidence="1" id="KW-0812">Transmembrane</keyword>
<dbReference type="OrthoDB" id="5956808at2"/>
<evidence type="ECO:0000256" key="1">
    <source>
        <dbReference type="SAM" id="Phobius"/>
    </source>
</evidence>
<evidence type="ECO:0000313" key="2">
    <source>
        <dbReference type="EMBL" id="TDR48598.1"/>
    </source>
</evidence>
<feature type="transmembrane region" description="Helical" evidence="1">
    <location>
        <begin position="50"/>
        <end position="70"/>
    </location>
</feature>
<protein>
    <submittedName>
        <fullName evidence="2">Uncharacterized protein</fullName>
    </submittedName>
</protein>
<comment type="caution">
    <text evidence="2">The sequence shown here is derived from an EMBL/GenBank/DDBJ whole genome shotgun (WGS) entry which is preliminary data.</text>
</comment>